<name>A0AC34Q576_9BILA</name>
<evidence type="ECO:0000313" key="1">
    <source>
        <dbReference type="Proteomes" id="UP000887576"/>
    </source>
</evidence>
<accession>A0AC34Q576</accession>
<proteinExistence type="predicted"/>
<sequence length="527" mass="58979">MFLDEVIKLIHRIPHFNFRFRQISNIFQYELSSDYAQSLAIFGIISGLIGFLLLLIITITWICQCCRRKDNTQRSRKSIRNLTLALFIISVFCFVLLGGCLYGNERINRSVGKTVNGLDDVHKNLKLAANQWSLLSKTQQSAEKHVDDLVALIDQKTRESTNINKTLLDEVDSELTLVSDKVGEIKAALNHINITLGDIKKVEKAKLYTDRFEFDRWTFYVILPSIIIAVLFIGVISFCRQSRKGSVTFSALGVVTFIVTWALIAIVVPVTIGHADLCASNDDFIQTHLRPDFYKAYLFYKTCKISEEHRSVPGELPVAELSQVLEKIQIGEAKLVTLLNALFNSSAEITAATQNIANDVSESFKKVGAIESALSCYSMHDDVNDIYNGICHDAVIGSLIMFASTFLLGIFLFILLIVVSKTWYMFNRLPSDYIEVGEDDPFFPRQQDTVIPAEIYGTHVFNHRTRFASNSMEHNDPSTGTTTATNILNQQNSQTTPLLDSTWQRGGTAPLASGNNSVSAATGNRFI</sequence>
<protein>
    <submittedName>
        <fullName evidence="2">Protein tweety homolog</fullName>
    </submittedName>
</protein>
<evidence type="ECO:0000313" key="2">
    <source>
        <dbReference type="WBParaSite" id="JU765_v2.g13055.t1"/>
    </source>
</evidence>
<organism evidence="1 2">
    <name type="scientific">Panagrolaimus sp. JU765</name>
    <dbReference type="NCBI Taxonomy" id="591449"/>
    <lineage>
        <taxon>Eukaryota</taxon>
        <taxon>Metazoa</taxon>
        <taxon>Ecdysozoa</taxon>
        <taxon>Nematoda</taxon>
        <taxon>Chromadorea</taxon>
        <taxon>Rhabditida</taxon>
        <taxon>Tylenchina</taxon>
        <taxon>Panagrolaimomorpha</taxon>
        <taxon>Panagrolaimoidea</taxon>
        <taxon>Panagrolaimidae</taxon>
        <taxon>Panagrolaimus</taxon>
    </lineage>
</organism>
<dbReference type="WBParaSite" id="JU765_v2.g13055.t1">
    <property type="protein sequence ID" value="JU765_v2.g13055.t1"/>
    <property type="gene ID" value="JU765_v2.g13055"/>
</dbReference>
<reference evidence="2" key="1">
    <citation type="submission" date="2022-11" db="UniProtKB">
        <authorList>
            <consortium name="WormBaseParasite"/>
        </authorList>
    </citation>
    <scope>IDENTIFICATION</scope>
</reference>
<dbReference type="Proteomes" id="UP000887576">
    <property type="component" value="Unplaced"/>
</dbReference>